<dbReference type="EMBL" id="JBDXSU010000014">
    <property type="protein sequence ID" value="MFB5191803.1"/>
    <property type="molecule type" value="Genomic_DNA"/>
</dbReference>
<dbReference type="Pfam" id="PF04234">
    <property type="entry name" value="CopC"/>
    <property type="match status" value="1"/>
</dbReference>
<feature type="transmembrane region" description="Helical" evidence="9">
    <location>
        <begin position="300"/>
        <end position="320"/>
    </location>
</feature>
<evidence type="ECO:0000256" key="5">
    <source>
        <dbReference type="ARBA" id="ARBA00022729"/>
    </source>
</evidence>
<dbReference type="RefSeq" id="WP_275476444.1">
    <property type="nucleotide sequence ID" value="NZ_CP162940.1"/>
</dbReference>
<feature type="transmembrane region" description="Helical" evidence="9">
    <location>
        <begin position="410"/>
        <end position="429"/>
    </location>
</feature>
<keyword evidence="15" id="KW-1185">Reference proteome</keyword>
<comment type="subcellular location">
    <subcellularLocation>
        <location evidence="1">Cell membrane</location>
        <topology evidence="1">Multi-pass membrane protein</topology>
    </subcellularLocation>
</comment>
<feature type="transmembrane region" description="Helical" evidence="9">
    <location>
        <begin position="235"/>
        <end position="259"/>
    </location>
</feature>
<gene>
    <name evidence="14" type="ORF">KKP3000_000585</name>
</gene>
<keyword evidence="5 10" id="KW-0732">Signal</keyword>
<evidence type="ECO:0000256" key="4">
    <source>
        <dbReference type="ARBA" id="ARBA00022723"/>
    </source>
</evidence>
<dbReference type="PANTHER" id="PTHR34820:SF4">
    <property type="entry name" value="INNER MEMBRANE PROTEIN YEBZ"/>
    <property type="match status" value="1"/>
</dbReference>
<dbReference type="InterPro" id="IPR014755">
    <property type="entry name" value="Cu-Rt/internalin_Ig-like"/>
</dbReference>
<feature type="signal peptide" evidence="10">
    <location>
        <begin position="1"/>
        <end position="33"/>
    </location>
</feature>
<dbReference type="Gene3D" id="2.60.40.1220">
    <property type="match status" value="1"/>
</dbReference>
<dbReference type="InterPro" id="IPR007348">
    <property type="entry name" value="CopC_dom"/>
</dbReference>
<dbReference type="InterPro" id="IPR032693">
    <property type="entry name" value="YtkA-like_dom"/>
</dbReference>
<evidence type="ECO:0000259" key="13">
    <source>
        <dbReference type="Pfam" id="PF13115"/>
    </source>
</evidence>
<keyword evidence="6 9" id="KW-1133">Transmembrane helix</keyword>
<evidence type="ECO:0000256" key="2">
    <source>
        <dbReference type="ARBA" id="ARBA00022475"/>
    </source>
</evidence>
<keyword evidence="7" id="KW-0186">Copper</keyword>
<dbReference type="SUPFAM" id="SSF81296">
    <property type="entry name" value="E set domains"/>
    <property type="match status" value="1"/>
</dbReference>
<feature type="transmembrane region" description="Helical" evidence="9">
    <location>
        <begin position="341"/>
        <end position="362"/>
    </location>
</feature>
<feature type="domain" description="Copper resistance protein D" evidence="12">
    <location>
        <begin position="337"/>
        <end position="429"/>
    </location>
</feature>
<comment type="caution">
    <text evidence="14">The sequence shown here is derived from an EMBL/GenBank/DDBJ whole genome shotgun (WGS) entry which is preliminary data.</text>
</comment>
<evidence type="ECO:0000256" key="6">
    <source>
        <dbReference type="ARBA" id="ARBA00022989"/>
    </source>
</evidence>
<keyword evidence="3 9" id="KW-0812">Transmembrane</keyword>
<evidence type="ECO:0000256" key="10">
    <source>
        <dbReference type="SAM" id="SignalP"/>
    </source>
</evidence>
<accession>A0ABV5AHP8</accession>
<dbReference type="PANTHER" id="PTHR34820">
    <property type="entry name" value="INNER MEMBRANE PROTEIN YEBZ"/>
    <property type="match status" value="1"/>
</dbReference>
<reference evidence="14 15" key="1">
    <citation type="journal article" date="2024" name="Int. J. Mol. Sci.">
        <title>Exploration of Alicyclobacillus spp. Genome in Search of Antibiotic Resistance.</title>
        <authorList>
            <person name="Bucka-Kolendo J."/>
            <person name="Kiousi D.E."/>
            <person name="Dekowska A."/>
            <person name="Mikolajczuk-Szczyrba A."/>
            <person name="Karadedos D.M."/>
            <person name="Michael P."/>
            <person name="Galanis A."/>
            <person name="Sokolowska B."/>
        </authorList>
    </citation>
    <scope>NUCLEOTIDE SEQUENCE [LARGE SCALE GENOMIC DNA]</scope>
    <source>
        <strain evidence="14 15">KKP 3000</strain>
    </source>
</reference>
<organism evidence="14 15">
    <name type="scientific">Alicyclobacillus fastidiosus</name>
    <dbReference type="NCBI Taxonomy" id="392011"/>
    <lineage>
        <taxon>Bacteria</taxon>
        <taxon>Bacillati</taxon>
        <taxon>Bacillota</taxon>
        <taxon>Bacilli</taxon>
        <taxon>Bacillales</taxon>
        <taxon>Alicyclobacillaceae</taxon>
        <taxon>Alicyclobacillus</taxon>
    </lineage>
</organism>
<evidence type="ECO:0000256" key="7">
    <source>
        <dbReference type="ARBA" id="ARBA00023008"/>
    </source>
</evidence>
<dbReference type="Pfam" id="PF05425">
    <property type="entry name" value="CopD"/>
    <property type="match status" value="1"/>
</dbReference>
<keyword evidence="4" id="KW-0479">Metal-binding</keyword>
<feature type="transmembrane region" description="Helical" evidence="9">
    <location>
        <begin position="266"/>
        <end position="288"/>
    </location>
</feature>
<evidence type="ECO:0000259" key="12">
    <source>
        <dbReference type="Pfam" id="PF05425"/>
    </source>
</evidence>
<evidence type="ECO:0000256" key="3">
    <source>
        <dbReference type="ARBA" id="ARBA00022692"/>
    </source>
</evidence>
<name>A0ABV5AHP8_9BACL</name>
<evidence type="ECO:0000313" key="14">
    <source>
        <dbReference type="EMBL" id="MFB5191803.1"/>
    </source>
</evidence>
<sequence>MQSGRIRLWKLWTGLLMVLLVLLISPATASAHAYVVTSNPTINESLQSPPKTVEIQFDENVHLVPDGLTVTDEDGHRVDLGNGRTLPSNGREIVCTLPQNLGKGVYTIHWQVISADGHTVEGTIPFGVQVDVKALHLGATEAGYVPGVPMVLDRTVFYISMMLVIGLTIFFEFLWPKKGPSPMRGGRRWIFFSAWIALCLSTAFSLPIQAALSWGVHGTQAFAGKYLLRTLNLTLFGYTWIIQLLLELIFPPIIAVLLSETARRRWFWVALPVFGVPIAKAYVGHAVVHGALSLSIVADVIHLYAASIWLGGIVGTVLLFTAHLREHEPDADAVKGVVRQFSMLAGISVFVLGLTGFYAAIVNIPTWYSLWYTTYGEVLLCKLALFFCMVGLAAYHWVRRVHLSMYSLRRMVVLELIAGILILGLTSVLTNVQTAEVAPGPVNASQTAAGYAVHLQITPNKAGDNEFLVTLRDGGGHPYTAQQVTLSFSSSVVAAGSDTVRLVDHGNGTYTTDGLYLTGGGRWNVDVHVLTANYEDVDAHFKVSVGQ</sequence>
<dbReference type="Pfam" id="PF13115">
    <property type="entry name" value="YtkA"/>
    <property type="match status" value="1"/>
</dbReference>
<evidence type="ECO:0000256" key="9">
    <source>
        <dbReference type="SAM" id="Phobius"/>
    </source>
</evidence>
<keyword evidence="2" id="KW-1003">Cell membrane</keyword>
<evidence type="ECO:0000259" key="11">
    <source>
        <dbReference type="Pfam" id="PF04234"/>
    </source>
</evidence>
<dbReference type="InterPro" id="IPR014756">
    <property type="entry name" value="Ig_E-set"/>
</dbReference>
<protein>
    <submittedName>
        <fullName evidence="14">FixH family protein</fullName>
    </submittedName>
</protein>
<dbReference type="Proteomes" id="UP001579974">
    <property type="component" value="Unassembled WGS sequence"/>
</dbReference>
<evidence type="ECO:0000256" key="8">
    <source>
        <dbReference type="ARBA" id="ARBA00023136"/>
    </source>
</evidence>
<feature type="transmembrane region" description="Helical" evidence="9">
    <location>
        <begin position="188"/>
        <end position="215"/>
    </location>
</feature>
<keyword evidence="8 9" id="KW-0472">Membrane</keyword>
<feature type="domain" description="YtkA-like" evidence="13">
    <location>
        <begin position="446"/>
        <end position="528"/>
    </location>
</feature>
<dbReference type="InterPro" id="IPR008457">
    <property type="entry name" value="Cu-R_CopD_dom"/>
</dbReference>
<feature type="transmembrane region" description="Helical" evidence="9">
    <location>
        <begin position="374"/>
        <end position="398"/>
    </location>
</feature>
<dbReference type="InterPro" id="IPR032694">
    <property type="entry name" value="CopC/D"/>
</dbReference>
<evidence type="ECO:0000256" key="1">
    <source>
        <dbReference type="ARBA" id="ARBA00004651"/>
    </source>
</evidence>
<evidence type="ECO:0000313" key="15">
    <source>
        <dbReference type="Proteomes" id="UP001579974"/>
    </source>
</evidence>
<feature type="transmembrane region" description="Helical" evidence="9">
    <location>
        <begin position="156"/>
        <end position="176"/>
    </location>
</feature>
<feature type="chain" id="PRO_5047341045" evidence="10">
    <location>
        <begin position="34"/>
        <end position="547"/>
    </location>
</feature>
<feature type="domain" description="CopC" evidence="11">
    <location>
        <begin position="32"/>
        <end position="128"/>
    </location>
</feature>
<proteinExistence type="predicted"/>